<dbReference type="AlphaFoldDB" id="A0A822YL59"/>
<name>A0A822YL59_NELNU</name>
<keyword evidence="3" id="KW-1185">Reference proteome</keyword>
<evidence type="ECO:0000313" key="2">
    <source>
        <dbReference type="EMBL" id="DAD32019.1"/>
    </source>
</evidence>
<dbReference type="Proteomes" id="UP000607653">
    <property type="component" value="Unassembled WGS sequence"/>
</dbReference>
<sequence>MTLETGGDHDEISYRGGAQHNMMTYKKSGKSMMLS</sequence>
<proteinExistence type="predicted"/>
<accession>A0A822YL59</accession>
<evidence type="ECO:0000313" key="3">
    <source>
        <dbReference type="Proteomes" id="UP000607653"/>
    </source>
</evidence>
<protein>
    <submittedName>
        <fullName evidence="2">Uncharacterized protein</fullName>
    </submittedName>
</protein>
<feature type="compositionally biased region" description="Basic and acidic residues" evidence="1">
    <location>
        <begin position="1"/>
        <end position="13"/>
    </location>
</feature>
<gene>
    <name evidence="2" type="ORF">HUJ06_010870</name>
</gene>
<feature type="region of interest" description="Disordered" evidence="1">
    <location>
        <begin position="1"/>
        <end position="20"/>
    </location>
</feature>
<evidence type="ECO:0000256" key="1">
    <source>
        <dbReference type="SAM" id="MobiDB-lite"/>
    </source>
</evidence>
<reference evidence="2 3" key="1">
    <citation type="journal article" date="2020" name="Mol. Biol. Evol.">
        <title>Distinct Expression and Methylation Patterns for Genes with Different Fates following a Single Whole-Genome Duplication in Flowering Plants.</title>
        <authorList>
            <person name="Shi T."/>
            <person name="Rahmani R.S."/>
            <person name="Gugger P.F."/>
            <person name="Wang M."/>
            <person name="Li H."/>
            <person name="Zhang Y."/>
            <person name="Li Z."/>
            <person name="Wang Q."/>
            <person name="Van de Peer Y."/>
            <person name="Marchal K."/>
            <person name="Chen J."/>
        </authorList>
    </citation>
    <scope>NUCLEOTIDE SEQUENCE [LARGE SCALE GENOMIC DNA]</scope>
    <source>
        <tissue evidence="2">Leaf</tissue>
    </source>
</reference>
<comment type="caution">
    <text evidence="2">The sequence shown here is derived from an EMBL/GenBank/DDBJ whole genome shotgun (WGS) entry which is preliminary data.</text>
</comment>
<dbReference type="EMBL" id="DUZY01000003">
    <property type="protein sequence ID" value="DAD32019.1"/>
    <property type="molecule type" value="Genomic_DNA"/>
</dbReference>
<organism evidence="2 3">
    <name type="scientific">Nelumbo nucifera</name>
    <name type="common">Sacred lotus</name>
    <dbReference type="NCBI Taxonomy" id="4432"/>
    <lineage>
        <taxon>Eukaryota</taxon>
        <taxon>Viridiplantae</taxon>
        <taxon>Streptophyta</taxon>
        <taxon>Embryophyta</taxon>
        <taxon>Tracheophyta</taxon>
        <taxon>Spermatophyta</taxon>
        <taxon>Magnoliopsida</taxon>
        <taxon>Proteales</taxon>
        <taxon>Nelumbonaceae</taxon>
        <taxon>Nelumbo</taxon>
    </lineage>
</organism>